<dbReference type="Pfam" id="PF03931">
    <property type="entry name" value="Skp1_POZ"/>
    <property type="match status" value="1"/>
</dbReference>
<accession>A0A444WUM1</accession>
<evidence type="ECO:0000256" key="6">
    <source>
        <dbReference type="ARBA" id="ARBA00022786"/>
    </source>
</evidence>
<evidence type="ECO:0000256" key="3">
    <source>
        <dbReference type="ARBA" id="ARBA00004906"/>
    </source>
</evidence>
<protein>
    <recommendedName>
        <fullName evidence="17">SKP1-like protein</fullName>
    </recommendedName>
</protein>
<evidence type="ECO:0000256" key="4">
    <source>
        <dbReference type="ARBA" id="ARBA00009993"/>
    </source>
</evidence>
<organism evidence="15 16">
    <name type="scientific">Arachis hypogaea</name>
    <name type="common">Peanut</name>
    <dbReference type="NCBI Taxonomy" id="3818"/>
    <lineage>
        <taxon>Eukaryota</taxon>
        <taxon>Viridiplantae</taxon>
        <taxon>Streptophyta</taxon>
        <taxon>Embryophyta</taxon>
        <taxon>Tracheophyta</taxon>
        <taxon>Spermatophyta</taxon>
        <taxon>Magnoliopsida</taxon>
        <taxon>eudicotyledons</taxon>
        <taxon>Gunneridae</taxon>
        <taxon>Pentapetalae</taxon>
        <taxon>rosids</taxon>
        <taxon>fabids</taxon>
        <taxon>Fabales</taxon>
        <taxon>Fabaceae</taxon>
        <taxon>Papilionoideae</taxon>
        <taxon>50 kb inversion clade</taxon>
        <taxon>dalbergioids sensu lato</taxon>
        <taxon>Dalbergieae</taxon>
        <taxon>Pterocarpus clade</taxon>
        <taxon>Arachis</taxon>
    </lineage>
</organism>
<evidence type="ECO:0000256" key="9">
    <source>
        <dbReference type="ARBA" id="ARBA00023242"/>
    </source>
</evidence>
<keyword evidence="7" id="KW-1133">Transmembrane helix</keyword>
<dbReference type="SUPFAM" id="SSF81382">
    <property type="entry name" value="Skp1 dimerisation domain-like"/>
    <property type="match status" value="1"/>
</dbReference>
<dbReference type="GO" id="GO:0009867">
    <property type="term" value="P:jasmonic acid mediated signaling pathway"/>
    <property type="evidence" value="ECO:0007669"/>
    <property type="project" value="UniProtKB-ARBA"/>
</dbReference>
<dbReference type="GO" id="GO:0005262">
    <property type="term" value="F:calcium channel activity"/>
    <property type="evidence" value="ECO:0007669"/>
    <property type="project" value="UniProtKB-ARBA"/>
</dbReference>
<keyword evidence="8" id="KW-0472">Membrane</keyword>
<dbReference type="Proteomes" id="UP000289738">
    <property type="component" value="Unassembled WGS sequence"/>
</dbReference>
<evidence type="ECO:0000256" key="10">
    <source>
        <dbReference type="SAM" id="Coils"/>
    </source>
</evidence>
<sequence length="845" mass="95391">MREMDERNKRTIQVETWHRNPSTPAPTKAAPSSLSLCRCVQSRELQPTVFSSVFNQEDFNQLCSAIANLLDCTSWSGAGPGLMDDVTQGAHQELKANKEELRVEKLKDKEEVEDLTHEMAELRYRTLTPRPQASSLQLKSVFSLTPNFKTGKKKYDIEAEIFGVKDILPPYLDPNLQLQELLTGVSFASGGAGYDPLTSKAAGAMSLSDQLDKLGEYQKKIREAVGENRAETIVSKSIYIVCLGSDDIANTYLPFRQSQYDIPSYTDLMASLAFTFLKKQEKAMASPWDHMGEIANVAQLTGLDAVRLIGLIVKAASTARMHKKNCRQFAQHLKLIGNLLEQLKISELKRYPETREPLEQLEDALRRSYILVNSCQDRSYLYLLAMGWNIVYQFRKAQNEIDRYLRLVPLITLVDNARVRERLEVIEKDQREYTLDVEDEKVQTVILKPDPDKDDAAMLKKTLSCSYPNCSFTEALKKENEKLRLELQRSQANLDMNQCQVIQRLLDVTEIAAHTLPEKTDKVHKKEEYNYNDVDNDNDHSSSEKYQVKSDPLSTSRSAVCQKDLLSNGGMKTFFYPCGTFSKIATVAKGRPISSGDACSELMAYSLGGFIDDFLSHLMCCCCALVQEWREVEIRGVSDREKTKTSPPPSHCLVSWYIAKGNEKEKRGSISDIIPIMSSTRKITLKSSDGEAFEVDEAVALESQTIKHMIEDDCADSGIPLPNVTSKILAKVIEYCKKHVEAANAEERPNEEDLKTWDADFVKVDQATLFDLILAANYLNIKSLLDLTCQTVADMIKGKTPEEIRKTFNIKNDFTPEEEEEVLVCVTTNFIISADVLERLRAKIN</sequence>
<dbReference type="InterPro" id="IPR011333">
    <property type="entry name" value="SKP1/BTB/POZ_sf"/>
</dbReference>
<dbReference type="Gene3D" id="3.30.710.10">
    <property type="entry name" value="Potassium Channel Kv1.1, Chain A"/>
    <property type="match status" value="1"/>
</dbReference>
<comment type="subcellular location">
    <subcellularLocation>
        <location evidence="2">Membrane</location>
        <topology evidence="2">Single-pass membrane protein</topology>
    </subcellularLocation>
    <subcellularLocation>
        <location evidence="1">Nucleus</location>
    </subcellularLocation>
</comment>
<evidence type="ECO:0000259" key="13">
    <source>
        <dbReference type="Pfam" id="PF03931"/>
    </source>
</evidence>
<keyword evidence="16" id="KW-1185">Reference proteome</keyword>
<dbReference type="SUPFAM" id="SSF54695">
    <property type="entry name" value="POZ domain"/>
    <property type="match status" value="1"/>
</dbReference>
<comment type="caution">
    <text evidence="15">The sequence shown here is derived from an EMBL/GenBank/DDBJ whole genome shotgun (WGS) entry which is preliminary data.</text>
</comment>
<feature type="region of interest" description="Disordered" evidence="11">
    <location>
        <begin position="523"/>
        <end position="551"/>
    </location>
</feature>
<dbReference type="GO" id="GO:0005634">
    <property type="term" value="C:nucleus"/>
    <property type="evidence" value="ECO:0007669"/>
    <property type="project" value="UniProtKB-SubCell"/>
</dbReference>
<evidence type="ECO:0000256" key="1">
    <source>
        <dbReference type="ARBA" id="ARBA00004123"/>
    </source>
</evidence>
<dbReference type="CDD" id="cd18322">
    <property type="entry name" value="BTB_POZ_SKP1"/>
    <property type="match status" value="1"/>
</dbReference>
<dbReference type="EMBL" id="SDMP01000021">
    <property type="protein sequence ID" value="RYQ81138.1"/>
    <property type="molecule type" value="Genomic_DNA"/>
</dbReference>
<evidence type="ECO:0000313" key="15">
    <source>
        <dbReference type="EMBL" id="RYQ81138.1"/>
    </source>
</evidence>
<feature type="domain" description="SKP1 component dimerisation" evidence="12">
    <location>
        <begin position="782"/>
        <end position="822"/>
    </location>
</feature>
<evidence type="ECO:0000259" key="12">
    <source>
        <dbReference type="Pfam" id="PF01466"/>
    </source>
</evidence>
<evidence type="ECO:0000256" key="5">
    <source>
        <dbReference type="ARBA" id="ARBA00022692"/>
    </source>
</evidence>
<dbReference type="InterPro" id="IPR016072">
    <property type="entry name" value="Skp1_comp_dimer"/>
</dbReference>
<dbReference type="PANTHER" id="PTHR46604">
    <property type="entry name" value="PROTEIN MID1-COMPLEMENTING ACTIVITY 1"/>
    <property type="match status" value="1"/>
</dbReference>
<reference evidence="15 16" key="1">
    <citation type="submission" date="2019-01" db="EMBL/GenBank/DDBJ databases">
        <title>Sequencing of cultivated peanut Arachis hypogaea provides insights into genome evolution and oil improvement.</title>
        <authorList>
            <person name="Chen X."/>
        </authorList>
    </citation>
    <scope>NUCLEOTIDE SEQUENCE [LARGE SCALE GENOMIC DNA]</scope>
    <source>
        <strain evidence="16">cv. Fuhuasheng</strain>
        <tissue evidence="15">Leaves</tissue>
    </source>
</reference>
<dbReference type="GO" id="GO:0016020">
    <property type="term" value="C:membrane"/>
    <property type="evidence" value="ECO:0007669"/>
    <property type="project" value="UniProtKB-SubCell"/>
</dbReference>
<keyword evidence="9" id="KW-0539">Nucleus</keyword>
<evidence type="ECO:0000313" key="16">
    <source>
        <dbReference type="Proteomes" id="UP000289738"/>
    </source>
</evidence>
<evidence type="ECO:0008006" key="17">
    <source>
        <dbReference type="Google" id="ProtNLM"/>
    </source>
</evidence>
<evidence type="ECO:0000256" key="11">
    <source>
        <dbReference type="SAM" id="MobiDB-lite"/>
    </source>
</evidence>
<feature type="domain" description="MCAfunc" evidence="14">
    <location>
        <begin position="308"/>
        <end position="449"/>
    </location>
</feature>
<feature type="coiled-coil region" evidence="10">
    <location>
        <begin position="473"/>
        <end position="500"/>
    </location>
</feature>
<evidence type="ECO:0000256" key="8">
    <source>
        <dbReference type="ARBA" id="ARBA00023136"/>
    </source>
</evidence>
<dbReference type="InterPro" id="IPR036537">
    <property type="entry name" value="Adaptor_Cbl_N_dom_sf"/>
</dbReference>
<keyword evidence="10" id="KW-0175">Coiled coil</keyword>
<proteinExistence type="inferred from homology"/>
<keyword evidence="5" id="KW-0812">Transmembrane</keyword>
<keyword evidence="6" id="KW-0833">Ubl conjugation pathway</keyword>
<dbReference type="Gene3D" id="1.20.930.20">
    <property type="entry name" value="Adaptor protein Cbl, N-terminal domain"/>
    <property type="match status" value="1"/>
</dbReference>
<dbReference type="Pfam" id="PF19584">
    <property type="entry name" value="MCAfunc"/>
    <property type="match status" value="1"/>
</dbReference>
<dbReference type="AlphaFoldDB" id="A0A444WUM1"/>
<dbReference type="PANTHER" id="PTHR46604:SF14">
    <property type="entry name" value="MID1-COMPLEMENTING ACTIVITY-LIKE PROTEIN"/>
    <property type="match status" value="1"/>
</dbReference>
<dbReference type="InterPro" id="IPR036296">
    <property type="entry name" value="SKP1-like_dim_sf"/>
</dbReference>
<dbReference type="CDD" id="cd21037">
    <property type="entry name" value="MLKL_NTD"/>
    <property type="match status" value="1"/>
</dbReference>
<dbReference type="InterPro" id="IPR045766">
    <property type="entry name" value="MCAfunc"/>
</dbReference>
<dbReference type="FunFam" id="3.30.710.10:FF:000057">
    <property type="entry name" value="SKP1-like protein 1A"/>
    <property type="match status" value="1"/>
</dbReference>
<comment type="similarity">
    <text evidence="4">Belongs to the SKP1 family.</text>
</comment>
<dbReference type="GO" id="GO:0006511">
    <property type="term" value="P:ubiquitin-dependent protein catabolic process"/>
    <property type="evidence" value="ECO:0007669"/>
    <property type="project" value="InterPro"/>
</dbReference>
<gene>
    <name evidence="15" type="ORF">Ahy_Scaffold1g107147</name>
</gene>
<feature type="domain" description="SKP1 component POZ" evidence="13">
    <location>
        <begin position="682"/>
        <end position="740"/>
    </location>
</feature>
<evidence type="ECO:0000259" key="14">
    <source>
        <dbReference type="Pfam" id="PF19584"/>
    </source>
</evidence>
<dbReference type="InterPro" id="IPR059179">
    <property type="entry name" value="MLKL-like_MCAfunc"/>
</dbReference>
<feature type="compositionally biased region" description="Basic and acidic residues" evidence="11">
    <location>
        <begin position="537"/>
        <end position="548"/>
    </location>
</feature>
<comment type="pathway">
    <text evidence="3">Protein modification; protein ubiquitination.</text>
</comment>
<dbReference type="Pfam" id="PF01466">
    <property type="entry name" value="Skp1"/>
    <property type="match status" value="1"/>
</dbReference>
<dbReference type="STRING" id="3818.A0A444WUM1"/>
<feature type="coiled-coil region" evidence="10">
    <location>
        <begin position="91"/>
        <end position="118"/>
    </location>
</feature>
<dbReference type="GO" id="GO:0007166">
    <property type="term" value="P:cell surface receptor signaling pathway"/>
    <property type="evidence" value="ECO:0007669"/>
    <property type="project" value="InterPro"/>
</dbReference>
<evidence type="ECO:0000256" key="2">
    <source>
        <dbReference type="ARBA" id="ARBA00004167"/>
    </source>
</evidence>
<dbReference type="SMART" id="SM00512">
    <property type="entry name" value="Skp1"/>
    <property type="match status" value="1"/>
</dbReference>
<name>A0A444WUM1_ARAHY</name>
<dbReference type="FunFam" id="1.20.930.20:FF:000003">
    <property type="entry name" value="DNA mismatch repair protein MLH1"/>
    <property type="match status" value="1"/>
</dbReference>
<dbReference type="InterPro" id="IPR016073">
    <property type="entry name" value="Skp1_comp_POZ"/>
</dbReference>
<evidence type="ECO:0000256" key="7">
    <source>
        <dbReference type="ARBA" id="ARBA00022989"/>
    </source>
</evidence>
<dbReference type="InterPro" id="IPR001232">
    <property type="entry name" value="SKP1-like"/>
</dbReference>